<evidence type="ECO:0000313" key="9">
    <source>
        <dbReference type="EMBL" id="MBV0932975.1"/>
    </source>
</evidence>
<dbReference type="SMART" id="SM00388">
    <property type="entry name" value="HisKA"/>
    <property type="match status" value="1"/>
</dbReference>
<evidence type="ECO:0000256" key="2">
    <source>
        <dbReference type="ARBA" id="ARBA00012438"/>
    </source>
</evidence>
<evidence type="ECO:0000256" key="6">
    <source>
        <dbReference type="SAM" id="Phobius"/>
    </source>
</evidence>
<evidence type="ECO:0000256" key="7">
    <source>
        <dbReference type="SAM" id="SignalP"/>
    </source>
</evidence>
<feature type="chain" id="PRO_5046150753" description="histidine kinase" evidence="7">
    <location>
        <begin position="30"/>
        <end position="650"/>
    </location>
</feature>
<dbReference type="Pfam" id="PF02518">
    <property type="entry name" value="HATPase_c"/>
    <property type="match status" value="1"/>
</dbReference>
<name>A0ABS6M9M0_9GAMM</name>
<dbReference type="GO" id="GO:0016301">
    <property type="term" value="F:kinase activity"/>
    <property type="evidence" value="ECO:0007669"/>
    <property type="project" value="UniProtKB-KW"/>
</dbReference>
<feature type="transmembrane region" description="Helical" evidence="6">
    <location>
        <begin position="285"/>
        <end position="306"/>
    </location>
</feature>
<dbReference type="InterPro" id="IPR003594">
    <property type="entry name" value="HATPase_dom"/>
</dbReference>
<dbReference type="CDD" id="cd00075">
    <property type="entry name" value="HATPase"/>
    <property type="match status" value="1"/>
</dbReference>
<keyword evidence="6" id="KW-0812">Transmembrane</keyword>
<dbReference type="PROSITE" id="PS50109">
    <property type="entry name" value="HIS_KIN"/>
    <property type="match status" value="1"/>
</dbReference>
<dbReference type="InterPro" id="IPR005467">
    <property type="entry name" value="His_kinase_dom"/>
</dbReference>
<comment type="catalytic activity">
    <reaction evidence="1">
        <text>ATP + protein L-histidine = ADP + protein N-phospho-L-histidine.</text>
        <dbReference type="EC" id="2.7.13.3"/>
    </reaction>
</comment>
<dbReference type="InterPro" id="IPR003661">
    <property type="entry name" value="HisK_dim/P_dom"/>
</dbReference>
<dbReference type="Pfam" id="PF07696">
    <property type="entry name" value="7TMR-DISMED2"/>
    <property type="match status" value="1"/>
</dbReference>
<feature type="transmembrane region" description="Helical" evidence="6">
    <location>
        <begin position="347"/>
        <end position="369"/>
    </location>
</feature>
<keyword evidence="6" id="KW-0472">Membrane</keyword>
<dbReference type="EMBL" id="JAHQZT010000006">
    <property type="protein sequence ID" value="MBV0932975.1"/>
    <property type="molecule type" value="Genomic_DNA"/>
</dbReference>
<dbReference type="Pfam" id="PF00512">
    <property type="entry name" value="HisKA"/>
    <property type="match status" value="1"/>
</dbReference>
<keyword evidence="6" id="KW-1133">Transmembrane helix</keyword>
<feature type="transmembrane region" description="Helical" evidence="6">
    <location>
        <begin position="375"/>
        <end position="394"/>
    </location>
</feature>
<dbReference type="RefSeq" id="WP_217334400.1">
    <property type="nucleotide sequence ID" value="NZ_JAHQZT010000006.1"/>
</dbReference>
<feature type="transmembrane region" description="Helical" evidence="6">
    <location>
        <begin position="191"/>
        <end position="210"/>
    </location>
</feature>
<keyword evidence="4 9" id="KW-0418">Kinase</keyword>
<evidence type="ECO:0000313" key="10">
    <source>
        <dbReference type="Proteomes" id="UP000755551"/>
    </source>
</evidence>
<keyword evidence="7" id="KW-0732">Signal</keyword>
<dbReference type="Proteomes" id="UP000755551">
    <property type="component" value="Unassembled WGS sequence"/>
</dbReference>
<dbReference type="InterPro" id="IPR050736">
    <property type="entry name" value="Sensor_HK_Regulatory"/>
</dbReference>
<sequence>MLTLRMYASPWRLLTTLLLLFASVPPVWADAPAVQLNQGALTLDKGQLSVLEDPLGTLDWQQALAAQRAGRFKPIPFALGQGYSTSAFWLHVRLERLPGSAEKWAFSSSPAYLDKVEYFLLQDGQLFDRLRAGDLVDDPEHDLHHRIAVVGTRLPEGGMEMLVRLETTSTSVLLIQILPWSRHEALIEGRVLGEGILIGILVVILVINLLNGIWLRRPIFFYFVAYEASMLATVLLSNGFVRDLFPHIDAYQQNLIMQLGVLCSGFLAFVFFWRLLDFPFRGKRWVNGLFIVGIMHSMVGIIFAFYGRYPEAMAFINTYVSVFPILVSVPLLLSWKRMDSEQRFRAGGLFVFGVFVVVNGLYTIGLMPVTVGTVYIAPIMILSFQLSLHFILVFSVRKSESTVRDAQRRAELSSREVALERKQRLSHEMFMAMFSHEVRTPLAVIDNSTQSLDMLEQMPDSSHERVKRYTRIRDSVQRIDQLLQMSLLRGRADLTGADVEVQEYDLGERLQAVIETFDARARQRIRWHEADELRVGLRLPASILEVLMRNLIDNALKYSPDEQPVDVSLGVDPEGWYFTVRDYGAGMNEYVRSRIFERHFRAAERESVPGLGLGLFVVKEVLDKCGGHIDVHSGNEGTRMAIRMPCAPHA</sequence>
<dbReference type="PANTHER" id="PTHR43711">
    <property type="entry name" value="TWO-COMPONENT HISTIDINE KINASE"/>
    <property type="match status" value="1"/>
</dbReference>
<feature type="domain" description="Histidine kinase" evidence="8">
    <location>
        <begin position="433"/>
        <end position="648"/>
    </location>
</feature>
<feature type="transmembrane region" description="Helical" evidence="6">
    <location>
        <begin position="312"/>
        <end position="335"/>
    </location>
</feature>
<keyword evidence="10" id="KW-1185">Reference proteome</keyword>
<dbReference type="InterPro" id="IPR011623">
    <property type="entry name" value="7TMR_DISM_rcpt_extracell_dom1"/>
</dbReference>
<evidence type="ECO:0000259" key="8">
    <source>
        <dbReference type="PROSITE" id="PS50109"/>
    </source>
</evidence>
<keyword evidence="3" id="KW-0808">Transferase</keyword>
<dbReference type="EC" id="2.7.13.3" evidence="2"/>
<dbReference type="SMART" id="SM00387">
    <property type="entry name" value="HATPase_c"/>
    <property type="match status" value="1"/>
</dbReference>
<reference evidence="9 10" key="1">
    <citation type="submission" date="2021-06" db="EMBL/GenBank/DDBJ databases">
        <title>Bacterium isolated from marine sediment.</title>
        <authorList>
            <person name="Zhu K.-L."/>
            <person name="Du Z.-J."/>
            <person name="Liang Q.-Y."/>
        </authorList>
    </citation>
    <scope>NUCLEOTIDE SEQUENCE [LARGE SCALE GENOMIC DNA]</scope>
    <source>
        <strain evidence="9 10">A346</strain>
    </source>
</reference>
<feature type="transmembrane region" description="Helical" evidence="6">
    <location>
        <begin position="219"/>
        <end position="240"/>
    </location>
</feature>
<gene>
    <name evidence="9" type="ORF">KTN04_06450</name>
</gene>
<feature type="signal peptide" evidence="7">
    <location>
        <begin position="1"/>
        <end position="29"/>
    </location>
</feature>
<protein>
    <recommendedName>
        <fullName evidence="2">histidine kinase</fullName>
        <ecNumber evidence="2">2.7.13.3</ecNumber>
    </recommendedName>
</protein>
<dbReference type="PANTHER" id="PTHR43711:SF28">
    <property type="entry name" value="SENSOR HISTIDINE KINASE YXDK"/>
    <property type="match status" value="1"/>
</dbReference>
<dbReference type="InterPro" id="IPR011622">
    <property type="entry name" value="7TMR_DISM_rcpt_extracell_dom2"/>
</dbReference>
<accession>A0ABS6M9M0</accession>
<dbReference type="Pfam" id="PF07695">
    <property type="entry name" value="7TMR-DISM_7TM"/>
    <property type="match status" value="1"/>
</dbReference>
<comment type="caution">
    <text evidence="9">The sequence shown here is derived from an EMBL/GenBank/DDBJ whole genome shotgun (WGS) entry which is preliminary data.</text>
</comment>
<evidence type="ECO:0000256" key="1">
    <source>
        <dbReference type="ARBA" id="ARBA00000085"/>
    </source>
</evidence>
<organism evidence="9 10">
    <name type="scientific">Marinobacterium weihaiense</name>
    <dbReference type="NCBI Taxonomy" id="2851016"/>
    <lineage>
        <taxon>Bacteria</taxon>
        <taxon>Pseudomonadati</taxon>
        <taxon>Pseudomonadota</taxon>
        <taxon>Gammaproteobacteria</taxon>
        <taxon>Oceanospirillales</taxon>
        <taxon>Oceanospirillaceae</taxon>
        <taxon>Marinobacterium</taxon>
    </lineage>
</organism>
<evidence type="ECO:0000256" key="4">
    <source>
        <dbReference type="ARBA" id="ARBA00022777"/>
    </source>
</evidence>
<feature type="transmembrane region" description="Helical" evidence="6">
    <location>
        <begin position="255"/>
        <end position="273"/>
    </location>
</feature>
<keyword evidence="5" id="KW-0902">Two-component regulatory system</keyword>
<proteinExistence type="predicted"/>
<evidence type="ECO:0000256" key="5">
    <source>
        <dbReference type="ARBA" id="ARBA00023012"/>
    </source>
</evidence>
<dbReference type="CDD" id="cd00082">
    <property type="entry name" value="HisKA"/>
    <property type="match status" value="1"/>
</dbReference>
<evidence type="ECO:0000256" key="3">
    <source>
        <dbReference type="ARBA" id="ARBA00022679"/>
    </source>
</evidence>